<keyword evidence="4" id="KW-1185">Reference proteome</keyword>
<evidence type="ECO:0000313" key="3">
    <source>
        <dbReference type="EMBL" id="PTD06336.1"/>
    </source>
</evidence>
<feature type="compositionally biased region" description="Basic and acidic residues" evidence="1">
    <location>
        <begin position="45"/>
        <end position="74"/>
    </location>
</feature>
<reference evidence="3 4" key="1">
    <citation type="submission" date="2018-02" db="EMBL/GenBank/DDBJ databases">
        <title>Fusarium culmorum secondary metabolites in fungal-bacterial-plant interactions.</title>
        <authorList>
            <person name="Schmidt R."/>
        </authorList>
    </citation>
    <scope>NUCLEOTIDE SEQUENCE [LARGE SCALE GENOMIC DNA]</scope>
    <source>
        <strain evidence="3 4">PV</strain>
    </source>
</reference>
<accession>A0A2T4GS01</accession>
<feature type="domain" description="PD-(D/E)XK nuclease-like" evidence="2">
    <location>
        <begin position="182"/>
        <end position="440"/>
    </location>
</feature>
<dbReference type="OMA" id="AQEEYWK"/>
<feature type="compositionally biased region" description="Basic and acidic residues" evidence="1">
    <location>
        <begin position="23"/>
        <end position="34"/>
    </location>
</feature>
<evidence type="ECO:0000256" key="1">
    <source>
        <dbReference type="SAM" id="MobiDB-lite"/>
    </source>
</evidence>
<protein>
    <recommendedName>
        <fullName evidence="2">PD-(D/E)XK nuclease-like domain-containing protein</fullName>
    </recommendedName>
</protein>
<evidence type="ECO:0000313" key="4">
    <source>
        <dbReference type="Proteomes" id="UP000241587"/>
    </source>
</evidence>
<proteinExistence type="predicted"/>
<gene>
    <name evidence="3" type="ORF">FCULG_00011772</name>
</gene>
<dbReference type="Proteomes" id="UP000241587">
    <property type="component" value="Unassembled WGS sequence"/>
</dbReference>
<dbReference type="EMBL" id="PVEM01000007">
    <property type="protein sequence ID" value="PTD06336.1"/>
    <property type="molecule type" value="Genomic_DNA"/>
</dbReference>
<dbReference type="Pfam" id="PF20516">
    <property type="entry name" value="PDDEXK_12"/>
    <property type="match status" value="1"/>
</dbReference>
<feature type="compositionally biased region" description="Polar residues" evidence="1">
    <location>
        <begin position="84"/>
        <end position="108"/>
    </location>
</feature>
<dbReference type="OrthoDB" id="4161186at2759"/>
<sequence>MTLDFQVESWIQKIDPSSNPTARMEKAAKQEPFLKRRRLNTLRSDASRSEKSMDYERSLRSSKRAPSDDYETPRPARRTRTPRSESGTSLPFTQSGASQQSELSSPTKQLRALQLHSKGVVAKQLSAFHDKPAALEVLLDKIDLVSSGIGILPASHVALFSHLDRDTYSDFKWTQHPVLSKFLFSNDRDEIGHTPSPETVQWILHEAAFCDSKGCSKTDWNTEVHHRVLSAALRPQQGPRRDQLLDFRLSKSASIINEYHVTSASTTVDFCMYIDPKQDKRTKVVETIETIREILPMGMFNHANFSPLSDNPIAVSIETKGTGEGWENAKLQMEVWMSAHWQFLRQLLEMRQDASTKLSVLRSRAGEMSFCSDKIWDLPEFIPGIIIQGHDWHLVITTAEGEKTMFWQKKTLGDTSSSKGIYQIIYNLQLLRQWAQEEYWKWFKDLLLEWPRSNGELVF</sequence>
<comment type="caution">
    <text evidence="3">The sequence shown here is derived from an EMBL/GenBank/DDBJ whole genome shotgun (WGS) entry which is preliminary data.</text>
</comment>
<dbReference type="InterPro" id="IPR046797">
    <property type="entry name" value="PDDEXK_12"/>
</dbReference>
<feature type="region of interest" description="Disordered" evidence="1">
    <location>
        <begin position="14"/>
        <end position="110"/>
    </location>
</feature>
<organism evidence="3 4">
    <name type="scientific">Fusarium culmorum</name>
    <dbReference type="NCBI Taxonomy" id="5516"/>
    <lineage>
        <taxon>Eukaryota</taxon>
        <taxon>Fungi</taxon>
        <taxon>Dikarya</taxon>
        <taxon>Ascomycota</taxon>
        <taxon>Pezizomycotina</taxon>
        <taxon>Sordariomycetes</taxon>
        <taxon>Hypocreomycetidae</taxon>
        <taxon>Hypocreales</taxon>
        <taxon>Nectriaceae</taxon>
        <taxon>Fusarium</taxon>
    </lineage>
</organism>
<name>A0A2T4GS01_FUSCU</name>
<evidence type="ECO:0000259" key="2">
    <source>
        <dbReference type="Pfam" id="PF20516"/>
    </source>
</evidence>
<dbReference type="AlphaFoldDB" id="A0A2T4GS01"/>